<keyword evidence="4 6" id="KW-0378">Hydrolase</keyword>
<dbReference type="InterPro" id="IPR002716">
    <property type="entry name" value="PIN_dom"/>
</dbReference>
<dbReference type="GO" id="GO:0045926">
    <property type="term" value="P:negative regulation of growth"/>
    <property type="evidence" value="ECO:0007669"/>
    <property type="project" value="UniProtKB-ARBA"/>
</dbReference>
<reference evidence="8" key="1">
    <citation type="submission" date="2023-03" db="EMBL/GenBank/DDBJ databases">
        <title>Actinoallomurus iriomotensis NBRC 103681.</title>
        <authorList>
            <person name="Ichikawa N."/>
            <person name="Sato H."/>
            <person name="Tonouchi N."/>
        </authorList>
    </citation>
    <scope>NUCLEOTIDE SEQUENCE</scope>
    <source>
        <strain evidence="8">NBRC 103681</strain>
    </source>
</reference>
<evidence type="ECO:0000256" key="5">
    <source>
        <dbReference type="ARBA" id="ARBA00022842"/>
    </source>
</evidence>
<keyword evidence="6" id="KW-0800">Toxin</keyword>
<organism evidence="8 9">
    <name type="scientific">Actinoallomurus iriomotensis</name>
    <dbReference type="NCBI Taxonomy" id="478107"/>
    <lineage>
        <taxon>Bacteria</taxon>
        <taxon>Bacillati</taxon>
        <taxon>Actinomycetota</taxon>
        <taxon>Actinomycetes</taxon>
        <taxon>Streptosporangiales</taxon>
        <taxon>Thermomonosporaceae</taxon>
        <taxon>Actinoallomurus</taxon>
    </lineage>
</organism>
<evidence type="ECO:0000313" key="9">
    <source>
        <dbReference type="Proteomes" id="UP001165135"/>
    </source>
</evidence>
<feature type="domain" description="PIN" evidence="7">
    <location>
        <begin position="3"/>
        <end position="133"/>
    </location>
</feature>
<dbReference type="Pfam" id="PF01850">
    <property type="entry name" value="PIN"/>
    <property type="match status" value="1"/>
</dbReference>
<dbReference type="GO" id="GO:0000287">
    <property type="term" value="F:magnesium ion binding"/>
    <property type="evidence" value="ECO:0007669"/>
    <property type="project" value="UniProtKB-UniRule"/>
</dbReference>
<dbReference type="GO" id="GO:0016788">
    <property type="term" value="F:hydrolase activity, acting on ester bonds"/>
    <property type="evidence" value="ECO:0007669"/>
    <property type="project" value="InterPro"/>
</dbReference>
<dbReference type="InterPro" id="IPR029060">
    <property type="entry name" value="PIN-like_dom_sf"/>
</dbReference>
<sequence>MLLLDVNVLIYANRIDAERHEDYRRWVLGVIEGDEPYAVSDFVVNGFIRIVTDRRIYRVPTKLEEALLFADAIRNQEHAVVVNPGSRHWPIFTELCRQADARGKLVPDAYLAALAIEHGCEFVSTDGDFARFPGLRWRRPFD</sequence>
<comment type="similarity">
    <text evidence="6">Belongs to the PINc/VapC protein family.</text>
</comment>
<dbReference type="RefSeq" id="WP_285618306.1">
    <property type="nucleotide sequence ID" value="NZ_BSTJ01000001.1"/>
</dbReference>
<proteinExistence type="inferred from homology"/>
<keyword evidence="5 6" id="KW-0460">Magnesium</keyword>
<evidence type="ECO:0000256" key="6">
    <source>
        <dbReference type="HAMAP-Rule" id="MF_00265"/>
    </source>
</evidence>
<dbReference type="NCBIfam" id="TIGR00028">
    <property type="entry name" value="Mtu_PIN_fam"/>
    <property type="match status" value="1"/>
</dbReference>
<evidence type="ECO:0000256" key="2">
    <source>
        <dbReference type="ARBA" id="ARBA00022722"/>
    </source>
</evidence>
<comment type="cofactor">
    <cofactor evidence="6">
        <name>Mg(2+)</name>
        <dbReference type="ChEBI" id="CHEBI:18420"/>
    </cofactor>
</comment>
<keyword evidence="1 6" id="KW-1277">Toxin-antitoxin system</keyword>
<evidence type="ECO:0000313" key="8">
    <source>
        <dbReference type="EMBL" id="GLY73058.1"/>
    </source>
</evidence>
<name>A0A9W6VIL3_9ACTN</name>
<evidence type="ECO:0000259" key="7">
    <source>
        <dbReference type="Pfam" id="PF01850"/>
    </source>
</evidence>
<dbReference type="Proteomes" id="UP001165135">
    <property type="component" value="Unassembled WGS sequence"/>
</dbReference>
<evidence type="ECO:0000256" key="3">
    <source>
        <dbReference type="ARBA" id="ARBA00022723"/>
    </source>
</evidence>
<dbReference type="AlphaFoldDB" id="A0A9W6VIL3"/>
<comment type="caution">
    <text evidence="8">The sequence shown here is derived from an EMBL/GenBank/DDBJ whole genome shotgun (WGS) entry which is preliminary data.</text>
</comment>
<feature type="binding site" evidence="6">
    <location>
        <position position="5"/>
    </location>
    <ligand>
        <name>Mg(2+)</name>
        <dbReference type="ChEBI" id="CHEBI:18420"/>
    </ligand>
</feature>
<dbReference type="EC" id="3.1.-.-" evidence="6"/>
<dbReference type="GO" id="GO:0004540">
    <property type="term" value="F:RNA nuclease activity"/>
    <property type="evidence" value="ECO:0007669"/>
    <property type="project" value="InterPro"/>
</dbReference>
<accession>A0A9W6VIL3</accession>
<gene>
    <name evidence="8" type="primary">vapC43</name>
    <name evidence="6" type="synonym">vapC</name>
    <name evidence="8" type="ORF">Airi01_013250</name>
</gene>
<keyword evidence="3 6" id="KW-0479">Metal-binding</keyword>
<protein>
    <recommendedName>
        <fullName evidence="6">Ribonuclease VapC</fullName>
        <shortName evidence="6">RNase VapC</shortName>
        <ecNumber evidence="6">3.1.-.-</ecNumber>
    </recommendedName>
    <alternativeName>
        <fullName evidence="6">Toxin VapC</fullName>
    </alternativeName>
</protein>
<dbReference type="EMBL" id="BSTJ01000001">
    <property type="protein sequence ID" value="GLY73058.1"/>
    <property type="molecule type" value="Genomic_DNA"/>
</dbReference>
<comment type="function">
    <text evidence="6">Toxic component of a toxin-antitoxin (TA) system. An RNase.</text>
</comment>
<dbReference type="InterPro" id="IPR006226">
    <property type="entry name" value="Mtu_PIN"/>
</dbReference>
<dbReference type="GO" id="GO:0090729">
    <property type="term" value="F:toxin activity"/>
    <property type="evidence" value="ECO:0007669"/>
    <property type="project" value="UniProtKB-KW"/>
</dbReference>
<dbReference type="Gene3D" id="3.40.50.1010">
    <property type="entry name" value="5'-nuclease"/>
    <property type="match status" value="1"/>
</dbReference>
<feature type="binding site" evidence="6">
    <location>
        <position position="108"/>
    </location>
    <ligand>
        <name>Mg(2+)</name>
        <dbReference type="ChEBI" id="CHEBI:18420"/>
    </ligand>
</feature>
<keyword evidence="2 6" id="KW-0540">Nuclease</keyword>
<dbReference type="InterPro" id="IPR022907">
    <property type="entry name" value="VapC_family"/>
</dbReference>
<dbReference type="SUPFAM" id="SSF88723">
    <property type="entry name" value="PIN domain-like"/>
    <property type="match status" value="1"/>
</dbReference>
<dbReference type="HAMAP" id="MF_00265">
    <property type="entry name" value="VapC_Nob1"/>
    <property type="match status" value="1"/>
</dbReference>
<dbReference type="CDD" id="cd18678">
    <property type="entry name" value="PIN_MtVapC25_VapC33-like"/>
    <property type="match status" value="1"/>
</dbReference>
<evidence type="ECO:0000256" key="4">
    <source>
        <dbReference type="ARBA" id="ARBA00022801"/>
    </source>
</evidence>
<evidence type="ECO:0000256" key="1">
    <source>
        <dbReference type="ARBA" id="ARBA00022649"/>
    </source>
</evidence>